<dbReference type="SUPFAM" id="SSF143120">
    <property type="entry name" value="YefM-like"/>
    <property type="match status" value="1"/>
</dbReference>
<dbReference type="InterPro" id="IPR051405">
    <property type="entry name" value="phD/YefM_antitoxin"/>
</dbReference>
<evidence type="ECO:0000256" key="1">
    <source>
        <dbReference type="ARBA" id="ARBA00009981"/>
    </source>
</evidence>
<evidence type="ECO:0000256" key="2">
    <source>
        <dbReference type="RuleBase" id="RU362080"/>
    </source>
</evidence>
<organism evidence="3 4">
    <name type="scientific">Treponema putidum</name>
    <dbReference type="NCBI Taxonomy" id="221027"/>
    <lineage>
        <taxon>Bacteria</taxon>
        <taxon>Pseudomonadati</taxon>
        <taxon>Spirochaetota</taxon>
        <taxon>Spirochaetia</taxon>
        <taxon>Spirochaetales</taxon>
        <taxon>Treponemataceae</taxon>
        <taxon>Treponema</taxon>
    </lineage>
</organism>
<proteinExistence type="inferred from homology"/>
<dbReference type="InterPro" id="IPR006442">
    <property type="entry name" value="Antitoxin_Phd/YefM"/>
</dbReference>
<dbReference type="Gene3D" id="3.40.1620.10">
    <property type="entry name" value="YefM-like domain"/>
    <property type="match status" value="1"/>
</dbReference>
<dbReference type="PANTHER" id="PTHR33713">
    <property type="entry name" value="ANTITOXIN YAFN-RELATED"/>
    <property type="match status" value="1"/>
</dbReference>
<evidence type="ECO:0000313" key="4">
    <source>
        <dbReference type="Proteomes" id="UP001058682"/>
    </source>
</evidence>
<dbReference type="PANTHER" id="PTHR33713:SF11">
    <property type="entry name" value="PREVENT-HOST-DEATH FAMILY PROTEIN"/>
    <property type="match status" value="1"/>
</dbReference>
<dbReference type="InterPro" id="IPR036165">
    <property type="entry name" value="YefM-like_sf"/>
</dbReference>
<dbReference type="EMBL" id="CP038804">
    <property type="protein sequence ID" value="UTY33157.1"/>
    <property type="molecule type" value="Genomic_DNA"/>
</dbReference>
<comment type="function">
    <text evidence="2">Antitoxin component of a type II toxin-antitoxin (TA) system.</text>
</comment>
<dbReference type="AlphaFoldDB" id="A0AAE9MT22"/>
<dbReference type="NCBIfam" id="TIGR01552">
    <property type="entry name" value="phd_fam"/>
    <property type="match status" value="1"/>
</dbReference>
<gene>
    <name evidence="3" type="ORF">E4N74_03390</name>
</gene>
<dbReference type="RefSeq" id="WP_255818848.1">
    <property type="nucleotide sequence ID" value="NZ_CP038804.1"/>
</dbReference>
<name>A0AAE9MT22_9SPIR</name>
<protein>
    <recommendedName>
        <fullName evidence="2">Antitoxin</fullName>
    </recommendedName>
</protein>
<reference evidence="3" key="1">
    <citation type="submission" date="2019-04" db="EMBL/GenBank/DDBJ databases">
        <title>Whole genome sequencing of oral phylogroup 2 treponemes.</title>
        <authorList>
            <person name="Chan Y."/>
            <person name="Zeng H.H."/>
            <person name="Yu X.L."/>
            <person name="Leung W.K."/>
            <person name="Watt R.M."/>
        </authorList>
    </citation>
    <scope>NUCLEOTIDE SEQUENCE</scope>
    <source>
        <strain evidence="3">OMZ 835</strain>
    </source>
</reference>
<dbReference type="Pfam" id="PF02604">
    <property type="entry name" value="PhdYeFM_antitox"/>
    <property type="match status" value="1"/>
</dbReference>
<comment type="similarity">
    <text evidence="1 2">Belongs to the phD/YefM antitoxin family.</text>
</comment>
<accession>A0AAE9MT22</accession>
<evidence type="ECO:0000313" key="3">
    <source>
        <dbReference type="EMBL" id="UTY33157.1"/>
    </source>
</evidence>
<sequence length="94" mass="10745">MITNVQECIKPISYIKTNAADMMHFVNDRKEPLIITQNGEPRAVLIDVESYQEMKNAFNLLKIIQLSEKDVKSGKTKSASEVFANLRRQYNLGN</sequence>
<dbReference type="Proteomes" id="UP001058682">
    <property type="component" value="Chromosome"/>
</dbReference>